<protein>
    <submittedName>
        <fullName evidence="1">Uncharacterized protein</fullName>
    </submittedName>
</protein>
<name>A0AAV5J4K9_9ROSI</name>
<gene>
    <name evidence="1" type="ORF">SLEP1_g17821</name>
</gene>
<dbReference type="Proteomes" id="UP001054252">
    <property type="component" value="Unassembled WGS sequence"/>
</dbReference>
<comment type="caution">
    <text evidence="1">The sequence shown here is derived from an EMBL/GenBank/DDBJ whole genome shotgun (WGS) entry which is preliminary data.</text>
</comment>
<sequence>MTSLWAMRYALQIMVSIFQLELLSYRIGDCRVV</sequence>
<evidence type="ECO:0000313" key="1">
    <source>
        <dbReference type="EMBL" id="GKV05866.1"/>
    </source>
</evidence>
<accession>A0AAV5J4K9</accession>
<proteinExistence type="predicted"/>
<dbReference type="AlphaFoldDB" id="A0AAV5J4K9"/>
<reference evidence="1 2" key="1">
    <citation type="journal article" date="2021" name="Commun. Biol.">
        <title>The genome of Shorea leprosula (Dipterocarpaceae) highlights the ecological relevance of drought in aseasonal tropical rainforests.</title>
        <authorList>
            <person name="Ng K.K.S."/>
            <person name="Kobayashi M.J."/>
            <person name="Fawcett J.A."/>
            <person name="Hatakeyama M."/>
            <person name="Paape T."/>
            <person name="Ng C.H."/>
            <person name="Ang C.C."/>
            <person name="Tnah L.H."/>
            <person name="Lee C.T."/>
            <person name="Nishiyama T."/>
            <person name="Sese J."/>
            <person name="O'Brien M.J."/>
            <person name="Copetti D."/>
            <person name="Mohd Noor M.I."/>
            <person name="Ong R.C."/>
            <person name="Putra M."/>
            <person name="Sireger I.Z."/>
            <person name="Indrioko S."/>
            <person name="Kosugi Y."/>
            <person name="Izuno A."/>
            <person name="Isagi Y."/>
            <person name="Lee S.L."/>
            <person name="Shimizu K.K."/>
        </authorList>
    </citation>
    <scope>NUCLEOTIDE SEQUENCE [LARGE SCALE GENOMIC DNA]</scope>
    <source>
        <strain evidence="1">214</strain>
    </source>
</reference>
<organism evidence="1 2">
    <name type="scientific">Rubroshorea leprosula</name>
    <dbReference type="NCBI Taxonomy" id="152421"/>
    <lineage>
        <taxon>Eukaryota</taxon>
        <taxon>Viridiplantae</taxon>
        <taxon>Streptophyta</taxon>
        <taxon>Embryophyta</taxon>
        <taxon>Tracheophyta</taxon>
        <taxon>Spermatophyta</taxon>
        <taxon>Magnoliopsida</taxon>
        <taxon>eudicotyledons</taxon>
        <taxon>Gunneridae</taxon>
        <taxon>Pentapetalae</taxon>
        <taxon>rosids</taxon>
        <taxon>malvids</taxon>
        <taxon>Malvales</taxon>
        <taxon>Dipterocarpaceae</taxon>
        <taxon>Rubroshorea</taxon>
    </lineage>
</organism>
<keyword evidence="2" id="KW-1185">Reference proteome</keyword>
<dbReference type="EMBL" id="BPVZ01000024">
    <property type="protein sequence ID" value="GKV05866.1"/>
    <property type="molecule type" value="Genomic_DNA"/>
</dbReference>
<evidence type="ECO:0000313" key="2">
    <source>
        <dbReference type="Proteomes" id="UP001054252"/>
    </source>
</evidence>